<dbReference type="OrthoDB" id="2019540at2759"/>
<dbReference type="PANTHER" id="PTHR15852:SF51">
    <property type="entry name" value="PROTEIN BUNDLE SHEATH DEFECTIVE 2, CHLOROPLASTIC"/>
    <property type="match status" value="1"/>
</dbReference>
<dbReference type="SUPFAM" id="SSF57938">
    <property type="entry name" value="DnaJ/Hsp40 cysteine-rich domain"/>
    <property type="match status" value="1"/>
</dbReference>
<evidence type="ECO:0000313" key="3">
    <source>
        <dbReference type="Proteomes" id="UP000825935"/>
    </source>
</evidence>
<sequence length="165" mass="18048">MAMTSVSRTLPPAPPLVPGNARFSCRKIFVVEEKAACRSPRGITCSCSNLDQSFFWKSSELEKHRSVKAREEEIEPICKESTEPETVEEPAKPPETKTLFCKECDGNGAILCSQCKGDGINKQDFFGGHFKAGGLCWLCRGKRETICGNCNGAGFMGGYLNALED</sequence>
<feature type="domain" description="BSD2 cysteine rich" evidence="1">
    <location>
        <begin position="98"/>
        <end position="165"/>
    </location>
</feature>
<organism evidence="2 3">
    <name type="scientific">Ceratopteris richardii</name>
    <name type="common">Triangle waterfern</name>
    <dbReference type="NCBI Taxonomy" id="49495"/>
    <lineage>
        <taxon>Eukaryota</taxon>
        <taxon>Viridiplantae</taxon>
        <taxon>Streptophyta</taxon>
        <taxon>Embryophyta</taxon>
        <taxon>Tracheophyta</taxon>
        <taxon>Polypodiopsida</taxon>
        <taxon>Polypodiidae</taxon>
        <taxon>Polypodiales</taxon>
        <taxon>Pteridineae</taxon>
        <taxon>Pteridaceae</taxon>
        <taxon>Parkerioideae</taxon>
        <taxon>Ceratopteris</taxon>
    </lineage>
</organism>
<reference evidence="2" key="1">
    <citation type="submission" date="2021-08" db="EMBL/GenBank/DDBJ databases">
        <title>WGS assembly of Ceratopteris richardii.</title>
        <authorList>
            <person name="Marchant D.B."/>
            <person name="Chen G."/>
            <person name="Jenkins J."/>
            <person name="Shu S."/>
            <person name="Leebens-Mack J."/>
            <person name="Grimwood J."/>
            <person name="Schmutz J."/>
            <person name="Soltis P."/>
            <person name="Soltis D."/>
            <person name="Chen Z.-H."/>
        </authorList>
    </citation>
    <scope>NUCLEOTIDE SEQUENCE</scope>
    <source>
        <strain evidence="2">Whitten #5841</strain>
        <tissue evidence="2">Leaf</tissue>
    </source>
</reference>
<accession>A0A8T2QBZ2</accession>
<evidence type="ECO:0000313" key="2">
    <source>
        <dbReference type="EMBL" id="KAH7281349.1"/>
    </source>
</evidence>
<dbReference type="InterPro" id="IPR036410">
    <property type="entry name" value="HSP_DnaJ_Cys-rich_dom_sf"/>
</dbReference>
<name>A0A8T2QBZ2_CERRI</name>
<dbReference type="AlphaFoldDB" id="A0A8T2QBZ2"/>
<evidence type="ECO:0000259" key="1">
    <source>
        <dbReference type="Pfam" id="PF25436"/>
    </source>
</evidence>
<proteinExistence type="predicted"/>
<dbReference type="InterPro" id="IPR057453">
    <property type="entry name" value="BSD2_CRD"/>
</dbReference>
<dbReference type="Proteomes" id="UP000825935">
    <property type="component" value="Chromosome 36"/>
</dbReference>
<keyword evidence="3" id="KW-1185">Reference proteome</keyword>
<gene>
    <name evidence="2" type="ORF">KP509_36G042600</name>
</gene>
<dbReference type="EMBL" id="CM035441">
    <property type="protein sequence ID" value="KAH7281349.1"/>
    <property type="molecule type" value="Genomic_DNA"/>
</dbReference>
<protein>
    <recommendedName>
        <fullName evidence="1">BSD2 cysteine rich domain-containing protein</fullName>
    </recommendedName>
</protein>
<comment type="caution">
    <text evidence="2">The sequence shown here is derived from an EMBL/GenBank/DDBJ whole genome shotgun (WGS) entry which is preliminary data.</text>
</comment>
<dbReference type="PANTHER" id="PTHR15852">
    <property type="entry name" value="PLASTID TRANSCRIPTIONALLY ACTIVE PROTEIN"/>
    <property type="match status" value="1"/>
</dbReference>
<dbReference type="Pfam" id="PF25436">
    <property type="entry name" value="BSD2_CRD"/>
    <property type="match status" value="1"/>
</dbReference>